<sequence length="339" mass="37478">MLRALDAHPLLHKNSSSAIAAALGAAPALWVSEPQLASSVAARMASGDDFVARIMGIAQATEQRKQEFQAQLQAIAQARSYAQQQQQTIHQGQLLYPSAAMGNQQFPVTTQNNYLDNFNARLLQIVKENELRKAPPRNQVQAHGHPAVGMRTNFQEYNSLPRFPKKQEHLYGAHHVEGIPHNTHVDIPQTLSHGTEHVINQVSSSVSNGAAQSNNFDQKYHRPYFPEAHEPKNKAKQGTSSTPAYQDAESNVESSIGDIYTIRVYHGNQLRQITNDYKTLLGKGGFGKVYLGFLHDGQKVAVKVPIHTTDTNIEDFKKELRIQSSIKHKNGQAIGLLSG</sequence>
<comment type="caution">
    <text evidence="6">The sequence shown here is derived from an EMBL/GenBank/DDBJ whole genome shotgun (WGS) entry which is preliminary data.</text>
</comment>
<dbReference type="Gene3D" id="3.30.200.20">
    <property type="entry name" value="Phosphorylase Kinase, domain 1"/>
    <property type="match status" value="1"/>
</dbReference>
<dbReference type="GO" id="GO:0004672">
    <property type="term" value="F:protein kinase activity"/>
    <property type="evidence" value="ECO:0007669"/>
    <property type="project" value="InterPro"/>
</dbReference>
<evidence type="ECO:0000313" key="7">
    <source>
        <dbReference type="Proteomes" id="UP000823388"/>
    </source>
</evidence>
<keyword evidence="7" id="KW-1185">Reference proteome</keyword>
<dbReference type="Proteomes" id="UP000823388">
    <property type="component" value="Chromosome 3N"/>
</dbReference>
<accession>A0A8T0UHB9</accession>
<dbReference type="GO" id="GO:0005524">
    <property type="term" value="F:ATP binding"/>
    <property type="evidence" value="ECO:0007669"/>
    <property type="project" value="UniProtKB-UniRule"/>
</dbReference>
<proteinExistence type="predicted"/>
<dbReference type="PANTHER" id="PTHR46008">
    <property type="entry name" value="LEAF RUST 10 DISEASE-RESISTANCE LOCUS RECEPTOR-LIKE PROTEIN KINASE-LIKE 1.4"/>
    <property type="match status" value="1"/>
</dbReference>
<evidence type="ECO:0000256" key="1">
    <source>
        <dbReference type="ARBA" id="ARBA00022741"/>
    </source>
</evidence>
<dbReference type="InterPro" id="IPR017441">
    <property type="entry name" value="Protein_kinase_ATP_BS"/>
</dbReference>
<dbReference type="PROSITE" id="PS50011">
    <property type="entry name" value="PROTEIN_KINASE_DOM"/>
    <property type="match status" value="1"/>
</dbReference>
<dbReference type="EMBL" id="CM029042">
    <property type="protein sequence ID" value="KAG2620486.1"/>
    <property type="molecule type" value="Genomic_DNA"/>
</dbReference>
<name>A0A8T0UHB9_PANVG</name>
<feature type="domain" description="Protein kinase" evidence="5">
    <location>
        <begin position="275"/>
        <end position="339"/>
    </location>
</feature>
<evidence type="ECO:0000256" key="3">
    <source>
        <dbReference type="PROSITE-ProRule" id="PRU10141"/>
    </source>
</evidence>
<feature type="binding site" evidence="3">
    <location>
        <position position="303"/>
    </location>
    <ligand>
        <name>ATP</name>
        <dbReference type="ChEBI" id="CHEBI:30616"/>
    </ligand>
</feature>
<dbReference type="InterPro" id="IPR001245">
    <property type="entry name" value="Ser-Thr/Tyr_kinase_cat_dom"/>
</dbReference>
<reference evidence="6" key="1">
    <citation type="submission" date="2020-05" db="EMBL/GenBank/DDBJ databases">
        <title>WGS assembly of Panicum virgatum.</title>
        <authorList>
            <person name="Lovell J.T."/>
            <person name="Jenkins J."/>
            <person name="Shu S."/>
            <person name="Juenger T.E."/>
            <person name="Schmutz J."/>
        </authorList>
    </citation>
    <scope>NUCLEOTIDE SEQUENCE</scope>
    <source>
        <strain evidence="6">AP13</strain>
    </source>
</reference>
<dbReference type="AlphaFoldDB" id="A0A8T0UHB9"/>
<dbReference type="InterPro" id="IPR000719">
    <property type="entry name" value="Prot_kinase_dom"/>
</dbReference>
<keyword evidence="2 3" id="KW-0067">ATP-binding</keyword>
<dbReference type="PANTHER" id="PTHR46008:SF2">
    <property type="entry name" value="LEAF RUST 10 DISEASE-RESISTANCE LOCUS RECEPTOR-LIKE PROTEIN KINASE-LIKE 1.4"/>
    <property type="match status" value="1"/>
</dbReference>
<dbReference type="SUPFAM" id="SSF56112">
    <property type="entry name" value="Protein kinase-like (PK-like)"/>
    <property type="match status" value="1"/>
</dbReference>
<feature type="region of interest" description="Disordered" evidence="4">
    <location>
        <begin position="228"/>
        <end position="249"/>
    </location>
</feature>
<evidence type="ECO:0000313" key="6">
    <source>
        <dbReference type="EMBL" id="KAG2620486.1"/>
    </source>
</evidence>
<dbReference type="Pfam" id="PF07714">
    <property type="entry name" value="PK_Tyr_Ser-Thr"/>
    <property type="match status" value="1"/>
</dbReference>
<organism evidence="6 7">
    <name type="scientific">Panicum virgatum</name>
    <name type="common">Blackwell switchgrass</name>
    <dbReference type="NCBI Taxonomy" id="38727"/>
    <lineage>
        <taxon>Eukaryota</taxon>
        <taxon>Viridiplantae</taxon>
        <taxon>Streptophyta</taxon>
        <taxon>Embryophyta</taxon>
        <taxon>Tracheophyta</taxon>
        <taxon>Spermatophyta</taxon>
        <taxon>Magnoliopsida</taxon>
        <taxon>Liliopsida</taxon>
        <taxon>Poales</taxon>
        <taxon>Poaceae</taxon>
        <taxon>PACMAD clade</taxon>
        <taxon>Panicoideae</taxon>
        <taxon>Panicodae</taxon>
        <taxon>Paniceae</taxon>
        <taxon>Panicinae</taxon>
        <taxon>Panicum</taxon>
        <taxon>Panicum sect. Hiantes</taxon>
    </lineage>
</organism>
<evidence type="ECO:0000256" key="4">
    <source>
        <dbReference type="SAM" id="MobiDB-lite"/>
    </source>
</evidence>
<dbReference type="PROSITE" id="PS00107">
    <property type="entry name" value="PROTEIN_KINASE_ATP"/>
    <property type="match status" value="1"/>
</dbReference>
<keyword evidence="1 3" id="KW-0547">Nucleotide-binding</keyword>
<dbReference type="InterPro" id="IPR011009">
    <property type="entry name" value="Kinase-like_dom_sf"/>
</dbReference>
<protein>
    <recommendedName>
        <fullName evidence="5">Protein kinase domain-containing protein</fullName>
    </recommendedName>
</protein>
<feature type="compositionally biased region" description="Polar residues" evidence="4">
    <location>
        <begin position="236"/>
        <end position="249"/>
    </location>
</feature>
<evidence type="ECO:0000259" key="5">
    <source>
        <dbReference type="PROSITE" id="PS50011"/>
    </source>
</evidence>
<evidence type="ECO:0000256" key="2">
    <source>
        <dbReference type="ARBA" id="ARBA00022840"/>
    </source>
</evidence>
<gene>
    <name evidence="6" type="ORF">PVAP13_3NG216871</name>
</gene>